<dbReference type="SUPFAM" id="SSF48264">
    <property type="entry name" value="Cytochrome P450"/>
    <property type="match status" value="1"/>
</dbReference>
<evidence type="ECO:0000256" key="2">
    <source>
        <dbReference type="ARBA" id="ARBA00010617"/>
    </source>
</evidence>
<evidence type="ECO:0000256" key="7">
    <source>
        <dbReference type="ARBA" id="ARBA00023033"/>
    </source>
</evidence>
<evidence type="ECO:0000256" key="8">
    <source>
        <dbReference type="PIRSR" id="PIRSR602401-1"/>
    </source>
</evidence>
<sequence length="542" mass="61377">MEALGVMPQEGASHWILSLLAIAVVYFVGSAIYNLHFSPLAKYPGPFFAKISGFPSFYYAIKGIRHIWIWQCHQIYGNTFRFHPNGLMINSPSGHNSIYGTRSNVKKAKFYEVFPRNKESISTLATIDKAMHAKKRRILNAVFSDNAVRSAETFVIKHVDRWCDLLVDNVKFDEWTEPKNAAHLTDFLVFDILGDLAFGRSFESKEPGPNPLKAIPHSIASFVKFMYPITKSPIVNFWVWMKPRGLDILLERMKTPETERFENFVQASVAERTEQEQRFQKERIQGQQSRKDMFHYLFQARDPDTGGPAYTPNKLYSEATLLIIAGTDTTSTAMCAIFFYLAHNPRVYKKLTREVREKFGSADEIVGGLKLASCQYLRACIDESLRVAPPVLPELSREVLPGGLSIDGAFIPEGVQVGTSGWSLMHHDEVFGDPWVYRPERWIVDEESGVTAEDVSRAQTAFHPFSIGVGNCVGRKLAMQELLITVGRLLYRMDVKVPLGDSLGAGASELGWGRRSKRNYQLRDAYVAVKDGPMLQFKRREL</sequence>
<dbReference type="Gene3D" id="1.10.630.10">
    <property type="entry name" value="Cytochrome P450"/>
    <property type="match status" value="1"/>
</dbReference>
<evidence type="ECO:0000256" key="6">
    <source>
        <dbReference type="ARBA" id="ARBA00023004"/>
    </source>
</evidence>
<dbReference type="InterPro" id="IPR001128">
    <property type="entry name" value="Cyt_P450"/>
</dbReference>
<dbReference type="GO" id="GO:0005506">
    <property type="term" value="F:iron ion binding"/>
    <property type="evidence" value="ECO:0007669"/>
    <property type="project" value="InterPro"/>
</dbReference>
<evidence type="ECO:0000313" key="10">
    <source>
        <dbReference type="EMBL" id="TVY35924.1"/>
    </source>
</evidence>
<dbReference type="PRINTS" id="PR00463">
    <property type="entry name" value="EP450I"/>
</dbReference>
<dbReference type="EMBL" id="QGMG01002655">
    <property type="protein sequence ID" value="TVY35924.1"/>
    <property type="molecule type" value="Genomic_DNA"/>
</dbReference>
<dbReference type="AlphaFoldDB" id="A0A7D8UJV1"/>
<evidence type="ECO:0000256" key="1">
    <source>
        <dbReference type="ARBA" id="ARBA00001971"/>
    </source>
</evidence>
<keyword evidence="9" id="KW-1133">Transmembrane helix</keyword>
<keyword evidence="3 8" id="KW-0349">Heme</keyword>
<dbReference type="PANTHER" id="PTHR24305:SF237">
    <property type="entry name" value="CYTOCHROME P450 MONOOXYGENASE ATNE-RELATED"/>
    <property type="match status" value="1"/>
</dbReference>
<dbReference type="InterPro" id="IPR050121">
    <property type="entry name" value="Cytochrome_P450_monoxygenase"/>
</dbReference>
<dbReference type="InterPro" id="IPR002401">
    <property type="entry name" value="Cyt_P450_E_grp-I"/>
</dbReference>
<dbReference type="Proteomes" id="UP000481288">
    <property type="component" value="Unassembled WGS sequence"/>
</dbReference>
<dbReference type="PANTHER" id="PTHR24305">
    <property type="entry name" value="CYTOCHROME P450"/>
    <property type="match status" value="1"/>
</dbReference>
<evidence type="ECO:0000256" key="5">
    <source>
        <dbReference type="ARBA" id="ARBA00023002"/>
    </source>
</evidence>
<keyword evidence="4 8" id="KW-0479">Metal-binding</keyword>
<comment type="caution">
    <text evidence="10">The sequence shown here is derived from an EMBL/GenBank/DDBJ whole genome shotgun (WGS) entry which is preliminary data.</text>
</comment>
<dbReference type="InterPro" id="IPR036396">
    <property type="entry name" value="Cyt_P450_sf"/>
</dbReference>
<keyword evidence="6 8" id="KW-0408">Iron</keyword>
<organism evidence="10 11">
    <name type="scientific">Lachnellula cervina</name>
    <dbReference type="NCBI Taxonomy" id="1316786"/>
    <lineage>
        <taxon>Eukaryota</taxon>
        <taxon>Fungi</taxon>
        <taxon>Dikarya</taxon>
        <taxon>Ascomycota</taxon>
        <taxon>Pezizomycotina</taxon>
        <taxon>Leotiomycetes</taxon>
        <taxon>Helotiales</taxon>
        <taxon>Lachnaceae</taxon>
        <taxon>Lachnellula</taxon>
    </lineage>
</organism>
<gene>
    <name evidence="10" type="primary">apf7_0</name>
    <name evidence="10" type="ORF">LCER1_G009165</name>
</gene>
<dbReference type="GO" id="GO:0004497">
    <property type="term" value="F:monooxygenase activity"/>
    <property type="evidence" value="ECO:0007669"/>
    <property type="project" value="UniProtKB-KW"/>
</dbReference>
<evidence type="ECO:0000256" key="4">
    <source>
        <dbReference type="ARBA" id="ARBA00022723"/>
    </source>
</evidence>
<keyword evidence="11" id="KW-1185">Reference proteome</keyword>
<accession>A0A7D8UJV1</accession>
<comment type="similarity">
    <text evidence="2">Belongs to the cytochrome P450 family.</text>
</comment>
<dbReference type="GO" id="GO:0020037">
    <property type="term" value="F:heme binding"/>
    <property type="evidence" value="ECO:0007669"/>
    <property type="project" value="InterPro"/>
</dbReference>
<feature type="transmembrane region" description="Helical" evidence="9">
    <location>
        <begin position="12"/>
        <end position="33"/>
    </location>
</feature>
<dbReference type="CDD" id="cd11061">
    <property type="entry name" value="CYP67-like"/>
    <property type="match status" value="1"/>
</dbReference>
<proteinExistence type="inferred from homology"/>
<keyword evidence="9" id="KW-0472">Membrane</keyword>
<name>A0A7D8UJV1_9HELO</name>
<evidence type="ECO:0000313" key="11">
    <source>
        <dbReference type="Proteomes" id="UP000481288"/>
    </source>
</evidence>
<dbReference type="GO" id="GO:0016705">
    <property type="term" value="F:oxidoreductase activity, acting on paired donors, with incorporation or reduction of molecular oxygen"/>
    <property type="evidence" value="ECO:0007669"/>
    <property type="project" value="InterPro"/>
</dbReference>
<dbReference type="Pfam" id="PF00067">
    <property type="entry name" value="p450"/>
    <property type="match status" value="1"/>
</dbReference>
<dbReference type="PRINTS" id="PR00385">
    <property type="entry name" value="P450"/>
</dbReference>
<reference evidence="10 11" key="1">
    <citation type="submission" date="2018-05" db="EMBL/GenBank/DDBJ databases">
        <title>Whole genome sequencing for identification of molecular markers to develop diagnostic detection tools for the regulated plant pathogen Lachnellula willkommii.</title>
        <authorList>
            <person name="Giroux E."/>
            <person name="Bilodeau G."/>
        </authorList>
    </citation>
    <scope>NUCLEOTIDE SEQUENCE [LARGE SCALE GENOMIC DNA]</scope>
    <source>
        <strain evidence="10 11">CBS 625.97</strain>
    </source>
</reference>
<protein>
    <submittedName>
        <fullName evidence="10">Cytochrome P450 monooxygenase apf7</fullName>
    </submittedName>
</protein>
<keyword evidence="9" id="KW-0812">Transmembrane</keyword>
<evidence type="ECO:0000256" key="9">
    <source>
        <dbReference type="SAM" id="Phobius"/>
    </source>
</evidence>
<dbReference type="OrthoDB" id="1470350at2759"/>
<evidence type="ECO:0000256" key="3">
    <source>
        <dbReference type="ARBA" id="ARBA00022617"/>
    </source>
</evidence>
<keyword evidence="7 10" id="KW-0503">Monooxygenase</keyword>
<keyword evidence="5" id="KW-0560">Oxidoreductase</keyword>
<feature type="binding site" description="axial binding residue" evidence="8">
    <location>
        <position position="472"/>
    </location>
    <ligand>
        <name>heme</name>
        <dbReference type="ChEBI" id="CHEBI:30413"/>
    </ligand>
    <ligandPart>
        <name>Fe</name>
        <dbReference type="ChEBI" id="CHEBI:18248"/>
    </ligandPart>
</feature>
<comment type="cofactor">
    <cofactor evidence="1 8">
        <name>heme</name>
        <dbReference type="ChEBI" id="CHEBI:30413"/>
    </cofactor>
</comment>